<proteinExistence type="predicted"/>
<evidence type="ECO:0000313" key="2">
    <source>
        <dbReference type="Proteomes" id="UP001355653"/>
    </source>
</evidence>
<evidence type="ECO:0000313" key="1">
    <source>
        <dbReference type="EMBL" id="MEB4792798.1"/>
    </source>
</evidence>
<organism evidence="1 2">
    <name type="scientific">Paenibacillus chondroitinus</name>
    <dbReference type="NCBI Taxonomy" id="59842"/>
    <lineage>
        <taxon>Bacteria</taxon>
        <taxon>Bacillati</taxon>
        <taxon>Bacillota</taxon>
        <taxon>Bacilli</taxon>
        <taxon>Bacillales</taxon>
        <taxon>Paenibacillaceae</taxon>
        <taxon>Paenibacillus</taxon>
    </lineage>
</organism>
<dbReference type="Pfam" id="PF11553">
    <property type="entry name" value="DUF3231"/>
    <property type="match status" value="2"/>
</dbReference>
<comment type="caution">
    <text evidence="1">The sequence shown here is derived from an EMBL/GenBank/DDBJ whole genome shotgun (WGS) entry which is preliminary data.</text>
</comment>
<reference evidence="1 2" key="1">
    <citation type="submission" date="2023-03" db="EMBL/GenBank/DDBJ databases">
        <title>Bacillus Genome Sequencing.</title>
        <authorList>
            <person name="Dunlap C."/>
        </authorList>
    </citation>
    <scope>NUCLEOTIDE SEQUENCE [LARGE SCALE GENOMIC DNA]</scope>
    <source>
        <strain evidence="1 2">NRS-1351</strain>
    </source>
</reference>
<dbReference type="Proteomes" id="UP001355653">
    <property type="component" value="Unassembled WGS sequence"/>
</dbReference>
<sequence length="344" mass="39253">MNLHKGVNHMESTDIPLTSSEIGNLWMTYQEKTMLLRFLEYFLENAENEEVKQILKTTYDFNDQIVATIKLIFEQAGAVIPLGFTANDVNKGVPKLFDYLYEPMFLHMISKIEVPLFAFHSTMSYRKDIRELFKQLTANSQEMYDQCVQFLQEKGALSRPPYMSMPTEVTFIQNDNYLSGFHLFKDKRALNAIEISLLHHSIETNLTGMQLMIGFAQVAHDKKVKEYFVKGMKLSKEVETALGEFLREDYIEPPATHAGKATNSTVSPFSDKIMMYLTNLLGSFAVGSHSLGGAFSLRSDLPVALARLAQKIIPFVKEGGEIMIEHGWMEEPPQVEDRRQLTKL</sequence>
<dbReference type="Gene3D" id="1.20.1260.10">
    <property type="match status" value="2"/>
</dbReference>
<dbReference type="InterPro" id="IPR012347">
    <property type="entry name" value="Ferritin-like"/>
</dbReference>
<gene>
    <name evidence="1" type="ORF">P5G65_02730</name>
</gene>
<keyword evidence="2" id="KW-1185">Reference proteome</keyword>
<dbReference type="InterPro" id="IPR021617">
    <property type="entry name" value="DUF3231"/>
</dbReference>
<dbReference type="EMBL" id="JAROBY010000005">
    <property type="protein sequence ID" value="MEB4792798.1"/>
    <property type="molecule type" value="Genomic_DNA"/>
</dbReference>
<protein>
    <submittedName>
        <fullName evidence="1">DUF3231 family protein</fullName>
    </submittedName>
</protein>
<dbReference type="RefSeq" id="WP_325073846.1">
    <property type="nucleotide sequence ID" value="NZ_JAROBY010000005.1"/>
</dbReference>
<accession>A0ABU6D778</accession>
<name>A0ABU6D778_9BACL</name>